<dbReference type="SUPFAM" id="SSF46689">
    <property type="entry name" value="Homeodomain-like"/>
    <property type="match status" value="1"/>
</dbReference>
<evidence type="ECO:0000313" key="4">
    <source>
        <dbReference type="EMBL" id="KSV17923.1"/>
    </source>
</evidence>
<dbReference type="PROSITE" id="PS50977">
    <property type="entry name" value="HTH_TETR_2"/>
    <property type="match status" value="1"/>
</dbReference>
<dbReference type="PANTHER" id="PTHR30055:SF226">
    <property type="entry name" value="HTH-TYPE TRANSCRIPTIONAL REGULATOR PKSA"/>
    <property type="match status" value="1"/>
</dbReference>
<dbReference type="GO" id="GO:0000976">
    <property type="term" value="F:transcription cis-regulatory region binding"/>
    <property type="evidence" value="ECO:0007669"/>
    <property type="project" value="TreeGrafter"/>
</dbReference>
<evidence type="ECO:0000313" key="5">
    <source>
        <dbReference type="Proteomes" id="UP000053577"/>
    </source>
</evidence>
<dbReference type="PANTHER" id="PTHR30055">
    <property type="entry name" value="HTH-TYPE TRANSCRIPTIONAL REGULATOR RUTR"/>
    <property type="match status" value="1"/>
</dbReference>
<dbReference type="Gene3D" id="1.10.357.10">
    <property type="entry name" value="Tetracycline Repressor, domain 2"/>
    <property type="match status" value="1"/>
</dbReference>
<dbReference type="SUPFAM" id="SSF48498">
    <property type="entry name" value="Tetracyclin repressor-like, C-terminal domain"/>
    <property type="match status" value="1"/>
</dbReference>
<dbReference type="EMBL" id="JGYD01000018">
    <property type="protein sequence ID" value="KSV17923.1"/>
    <property type="molecule type" value="Genomic_DNA"/>
</dbReference>
<protein>
    <submittedName>
        <fullName evidence="4">TetR family transcriptional regulator</fullName>
    </submittedName>
</protein>
<evidence type="ECO:0000256" key="1">
    <source>
        <dbReference type="ARBA" id="ARBA00023125"/>
    </source>
</evidence>
<dbReference type="InterPro" id="IPR001647">
    <property type="entry name" value="HTH_TetR"/>
</dbReference>
<gene>
    <name evidence="4" type="ORF">DA01_04580</name>
</gene>
<dbReference type="InterPro" id="IPR009057">
    <property type="entry name" value="Homeodomain-like_sf"/>
</dbReference>
<feature type="DNA-binding region" description="H-T-H motif" evidence="2">
    <location>
        <begin position="38"/>
        <end position="57"/>
    </location>
</feature>
<dbReference type="PATRIC" id="fig|61435.5.peg.902"/>
<keyword evidence="1 2" id="KW-0238">DNA-binding</keyword>
<comment type="caution">
    <text evidence="4">The sequence shown here is derived from an EMBL/GenBank/DDBJ whole genome shotgun (WGS) entry which is preliminary data.</text>
</comment>
<dbReference type="AlphaFoldDB" id="A0A0V8M2D2"/>
<dbReference type="InterPro" id="IPR036271">
    <property type="entry name" value="Tet_transcr_reg_TetR-rel_C_sf"/>
</dbReference>
<proteinExistence type="predicted"/>
<dbReference type="InterPro" id="IPR050109">
    <property type="entry name" value="HTH-type_TetR-like_transc_reg"/>
</dbReference>
<sequence length="210" mass="23500">MPETAKPETRKIQAEKRRQEILDAALKVFAEQGYQGATISQISEAAGTSLGLLYHYFPNKKALMEAVIAEHSFLPLLKNIIAKQGKQSIESVLSQLCLKFYRLLESKKELVAIFLREGTSNPAVSQVWFSMIRQGVTSLISLLDQGVKQGVLKEHRLDVTARTLMSAVVMLYLTREAYGEGFTSPEDFIPQMIASQLSGIKSPKKNRRIE</sequence>
<evidence type="ECO:0000259" key="3">
    <source>
        <dbReference type="PROSITE" id="PS50977"/>
    </source>
</evidence>
<feature type="domain" description="HTH tetR-type" evidence="3">
    <location>
        <begin position="15"/>
        <end position="75"/>
    </location>
</feature>
<dbReference type="GO" id="GO:0003700">
    <property type="term" value="F:DNA-binding transcription factor activity"/>
    <property type="evidence" value="ECO:0007669"/>
    <property type="project" value="TreeGrafter"/>
</dbReference>
<reference evidence="4 5" key="1">
    <citation type="journal article" date="2015" name="Sci. Rep.">
        <title>A comparative genomics and reductive dehalogenase gene transcription study of two chloroethene-respiring bacteria, Dehalococcoides mccartyi strains MB and 11a.</title>
        <authorList>
            <person name="Low A."/>
            <person name="Shen Z."/>
            <person name="Cheng D."/>
            <person name="Rogers M.J."/>
            <person name="Lee P.K."/>
            <person name="He J."/>
        </authorList>
    </citation>
    <scope>NUCLEOTIDE SEQUENCE [LARGE SCALE GENOMIC DNA]</scope>
    <source>
        <strain evidence="4 5">MB</strain>
    </source>
</reference>
<dbReference type="Gene3D" id="1.10.10.60">
    <property type="entry name" value="Homeodomain-like"/>
    <property type="match status" value="1"/>
</dbReference>
<organism evidence="4 5">
    <name type="scientific">Dehalococcoides mccartyi</name>
    <dbReference type="NCBI Taxonomy" id="61435"/>
    <lineage>
        <taxon>Bacteria</taxon>
        <taxon>Bacillati</taxon>
        <taxon>Chloroflexota</taxon>
        <taxon>Dehalococcoidia</taxon>
        <taxon>Dehalococcoidales</taxon>
        <taxon>Dehalococcoidaceae</taxon>
        <taxon>Dehalococcoides</taxon>
    </lineage>
</organism>
<name>A0A0V8M2D2_9CHLR</name>
<accession>A0A0V8M2D2</accession>
<dbReference type="RefSeq" id="WP_058292452.1">
    <property type="nucleotide sequence ID" value="NZ_JGYD01000018.1"/>
</dbReference>
<dbReference type="PRINTS" id="PR00455">
    <property type="entry name" value="HTHTETR"/>
</dbReference>
<dbReference type="OrthoDB" id="9814200at2"/>
<dbReference type="Pfam" id="PF00440">
    <property type="entry name" value="TetR_N"/>
    <property type="match status" value="1"/>
</dbReference>
<evidence type="ECO:0000256" key="2">
    <source>
        <dbReference type="PROSITE-ProRule" id="PRU00335"/>
    </source>
</evidence>
<dbReference type="Proteomes" id="UP000053577">
    <property type="component" value="Unassembled WGS sequence"/>
</dbReference>